<evidence type="ECO:0000256" key="1">
    <source>
        <dbReference type="ARBA" id="ARBA00010062"/>
    </source>
</evidence>
<evidence type="ECO:0000313" key="6">
    <source>
        <dbReference type="Proteomes" id="UP000245590"/>
    </source>
</evidence>
<feature type="region of interest" description="Disordered" evidence="3">
    <location>
        <begin position="23"/>
        <end position="50"/>
    </location>
</feature>
<comment type="caution">
    <text evidence="5">The sequence shown here is derived from an EMBL/GenBank/DDBJ whole genome shotgun (WGS) entry which is preliminary data.</text>
</comment>
<dbReference type="AlphaFoldDB" id="A0A2U2RJ14"/>
<organism evidence="5 6">
    <name type="scientific">Brachybacterium endophyticum</name>
    <dbReference type="NCBI Taxonomy" id="2182385"/>
    <lineage>
        <taxon>Bacteria</taxon>
        <taxon>Bacillati</taxon>
        <taxon>Actinomycetota</taxon>
        <taxon>Actinomycetes</taxon>
        <taxon>Micrococcales</taxon>
        <taxon>Dermabacteraceae</taxon>
        <taxon>Brachybacterium</taxon>
    </lineage>
</organism>
<dbReference type="InterPro" id="IPR051010">
    <property type="entry name" value="BCAA_transport"/>
</dbReference>
<keyword evidence="6" id="KW-1185">Reference proteome</keyword>
<sequence length="455" mass="46899">MSLSRRTLVRGLGASVLGASTLVGCRTDDPSKPTDPASGEGPPTDAAPEDPLRIALVTTSLGPVGDVRRQVEDAVAEGIREINYDGGVFGRDVELFDPHVVEHADEDLGAVAKELGPDGEGASALILAVDDAQLVDALPDIAATGMVILSPTSSSTRVRAEGGDAGLLFRLAPTQEAVATVLVEEAVGTDPKDRGGEPGTIAFLGTDDEASNDLRDQLVAQGRPKGAKLVLEKTYGEGELGDVAGRARAIAKAKPAMLVLTGGAETTDLLRALHTEIADDRGRPEIEIAVRLVGPAVRDHAQDHLPKDALSGASGLQAGGPVPETFRLWMLNRDSSLLELGPPGMAAATQAYDSLALICLAARQAQSLEGATIAGAVPGVLTGSEECTSLEACTTELSSQQQVGETPSIAYRCASGDLALGEDRDLVSGQLRSFDYSESGAIGSPQATDFELAGD</sequence>
<evidence type="ECO:0000313" key="5">
    <source>
        <dbReference type="EMBL" id="PWH05785.1"/>
    </source>
</evidence>
<proteinExistence type="inferred from homology"/>
<dbReference type="OrthoDB" id="4789056at2"/>
<dbReference type="PROSITE" id="PS51257">
    <property type="entry name" value="PROKAR_LIPOPROTEIN"/>
    <property type="match status" value="1"/>
</dbReference>
<accession>A0A2U2RJ14</accession>
<keyword evidence="2" id="KW-0732">Signal</keyword>
<dbReference type="Proteomes" id="UP000245590">
    <property type="component" value="Unassembled WGS sequence"/>
</dbReference>
<dbReference type="Gene3D" id="3.40.50.2300">
    <property type="match status" value="2"/>
</dbReference>
<dbReference type="Pfam" id="PF13458">
    <property type="entry name" value="Peripla_BP_6"/>
    <property type="match status" value="1"/>
</dbReference>
<evidence type="ECO:0000256" key="3">
    <source>
        <dbReference type="SAM" id="MobiDB-lite"/>
    </source>
</evidence>
<evidence type="ECO:0000256" key="2">
    <source>
        <dbReference type="ARBA" id="ARBA00022729"/>
    </source>
</evidence>
<dbReference type="CDD" id="cd06268">
    <property type="entry name" value="PBP1_ABC_transporter_LIVBP-like"/>
    <property type="match status" value="1"/>
</dbReference>
<comment type="similarity">
    <text evidence="1">Belongs to the leucine-binding protein family.</text>
</comment>
<feature type="domain" description="Leucine-binding protein" evidence="4">
    <location>
        <begin position="51"/>
        <end position="374"/>
    </location>
</feature>
<dbReference type="InterPro" id="IPR028081">
    <property type="entry name" value="Leu-bd"/>
</dbReference>
<reference evidence="5 6" key="1">
    <citation type="submission" date="2018-05" db="EMBL/GenBank/DDBJ databases">
        <title>Brachybacterium sp. M1HQ-2T, whole genome shotgun sequence.</title>
        <authorList>
            <person name="Tuo L."/>
        </authorList>
    </citation>
    <scope>NUCLEOTIDE SEQUENCE [LARGE SCALE GENOMIC DNA]</scope>
    <source>
        <strain evidence="5 6">M1HQ-2</strain>
    </source>
</reference>
<dbReference type="PANTHER" id="PTHR30483">
    <property type="entry name" value="LEUCINE-SPECIFIC-BINDING PROTEIN"/>
    <property type="match status" value="1"/>
</dbReference>
<dbReference type="SUPFAM" id="SSF53822">
    <property type="entry name" value="Periplasmic binding protein-like I"/>
    <property type="match status" value="1"/>
</dbReference>
<dbReference type="RefSeq" id="WP_109276141.1">
    <property type="nucleotide sequence ID" value="NZ_QFKX01000004.1"/>
</dbReference>
<dbReference type="InterPro" id="IPR028082">
    <property type="entry name" value="Peripla_BP_I"/>
</dbReference>
<gene>
    <name evidence="5" type="ORF">DEO23_11320</name>
</gene>
<dbReference type="PANTHER" id="PTHR30483:SF6">
    <property type="entry name" value="PERIPLASMIC BINDING PROTEIN OF ABC TRANSPORTER FOR NATURAL AMINO ACIDS"/>
    <property type="match status" value="1"/>
</dbReference>
<name>A0A2U2RJ14_9MICO</name>
<protein>
    <recommendedName>
        <fullName evidence="4">Leucine-binding protein domain-containing protein</fullName>
    </recommendedName>
</protein>
<evidence type="ECO:0000259" key="4">
    <source>
        <dbReference type="Pfam" id="PF13458"/>
    </source>
</evidence>
<dbReference type="EMBL" id="QFKX01000004">
    <property type="protein sequence ID" value="PWH05785.1"/>
    <property type="molecule type" value="Genomic_DNA"/>
</dbReference>